<keyword evidence="4" id="KW-0997">Cell inner membrane</keyword>
<keyword evidence="5" id="KW-0547">Nucleotide-binding</keyword>
<dbReference type="EMBL" id="CYTW01000007">
    <property type="protein sequence ID" value="CUK15013.1"/>
    <property type="molecule type" value="Genomic_DNA"/>
</dbReference>
<dbReference type="SMART" id="SM00382">
    <property type="entry name" value="AAA"/>
    <property type="match status" value="1"/>
</dbReference>
<evidence type="ECO:0000256" key="1">
    <source>
        <dbReference type="ARBA" id="ARBA00005417"/>
    </source>
</evidence>
<evidence type="ECO:0000256" key="4">
    <source>
        <dbReference type="ARBA" id="ARBA00022519"/>
    </source>
</evidence>
<dbReference type="Pfam" id="PF00005">
    <property type="entry name" value="ABC_tran"/>
    <property type="match status" value="1"/>
</dbReference>
<dbReference type="InterPro" id="IPR003593">
    <property type="entry name" value="AAA+_ATPase"/>
</dbReference>
<dbReference type="CDD" id="cd03293">
    <property type="entry name" value="ABC_NrtD_SsuB_transporters"/>
    <property type="match status" value="1"/>
</dbReference>
<evidence type="ECO:0000313" key="11">
    <source>
        <dbReference type="Proteomes" id="UP000051870"/>
    </source>
</evidence>
<reference evidence="11" key="1">
    <citation type="submission" date="2015-09" db="EMBL/GenBank/DDBJ databases">
        <authorList>
            <person name="Rodrigo-Torres Lidia"/>
            <person name="Arahal R.David."/>
        </authorList>
    </citation>
    <scope>NUCLEOTIDE SEQUENCE [LARGE SCALE GENOMIC DNA]</scope>
    <source>
        <strain evidence="11">CECT 7735</strain>
    </source>
</reference>
<feature type="domain" description="ABC transporter" evidence="9">
    <location>
        <begin position="36"/>
        <end position="268"/>
    </location>
</feature>
<dbReference type="AlphaFoldDB" id="A0A0P1IIL7"/>
<dbReference type="InterPro" id="IPR017871">
    <property type="entry name" value="ABC_transporter-like_CS"/>
</dbReference>
<evidence type="ECO:0000256" key="3">
    <source>
        <dbReference type="ARBA" id="ARBA00022475"/>
    </source>
</evidence>
<proteinExistence type="inferred from homology"/>
<dbReference type="InterPro" id="IPR050166">
    <property type="entry name" value="ABC_transporter_ATP-bind"/>
</dbReference>
<keyword evidence="11" id="KW-1185">Reference proteome</keyword>
<evidence type="ECO:0000256" key="5">
    <source>
        <dbReference type="ARBA" id="ARBA00022741"/>
    </source>
</evidence>
<dbReference type="PANTHER" id="PTHR42788">
    <property type="entry name" value="TAURINE IMPORT ATP-BINDING PROTEIN-RELATED"/>
    <property type="match status" value="1"/>
</dbReference>
<keyword evidence="3" id="KW-1003">Cell membrane</keyword>
<keyword evidence="6 10" id="KW-0067">ATP-binding</keyword>
<keyword evidence="8" id="KW-0472">Membrane</keyword>
<evidence type="ECO:0000256" key="6">
    <source>
        <dbReference type="ARBA" id="ARBA00022840"/>
    </source>
</evidence>
<dbReference type="Gene3D" id="3.40.50.300">
    <property type="entry name" value="P-loop containing nucleotide triphosphate hydrolases"/>
    <property type="match status" value="1"/>
</dbReference>
<sequence>MACPALFMKPIKIKRRENRRAHACWAERLIGTMTGLSIQNLSMRFDLPNGGHVQALKDVSLDLKQGELLSVLGPSGCGKTTLLNIVAGFLAPTEGQMILNGHNVTGPDAERGMVFQQGALFEWMSVRDNVSFGPDMKGMPKSESAEIVDHLLDVVGLQDFKEKMVYELSGGMQQRVALARCLANDPDVILMDEPLGALDALTREKMQSLVLKLWKETGKTIILITHSVEEALLLGERLIVMAPRPGRIHKEYRLPFADMGVGADLREVKKHPDYAPTREEILNMIWNMEEEIMGRTEESA</sequence>
<dbReference type="PROSITE" id="PS50893">
    <property type="entry name" value="ABC_TRANSPORTER_2"/>
    <property type="match status" value="1"/>
</dbReference>
<name>A0A0P1IIL7_9RHOB</name>
<accession>A0A0P1IIL7</accession>
<keyword evidence="10" id="KW-0378">Hydrolase</keyword>
<dbReference type="PROSITE" id="PS00211">
    <property type="entry name" value="ABC_TRANSPORTER_1"/>
    <property type="match status" value="1"/>
</dbReference>
<evidence type="ECO:0000256" key="7">
    <source>
        <dbReference type="ARBA" id="ARBA00022967"/>
    </source>
</evidence>
<comment type="similarity">
    <text evidence="1">Belongs to the ABC transporter superfamily.</text>
</comment>
<dbReference type="STRING" id="1715693.PH7735_03994"/>
<keyword evidence="7" id="KW-1278">Translocase</keyword>
<evidence type="ECO:0000259" key="9">
    <source>
        <dbReference type="PROSITE" id="PS50893"/>
    </source>
</evidence>
<dbReference type="Proteomes" id="UP000051870">
    <property type="component" value="Unassembled WGS sequence"/>
</dbReference>
<dbReference type="EC" id="3.6.3.36" evidence="10"/>
<dbReference type="InterPro" id="IPR003439">
    <property type="entry name" value="ABC_transporter-like_ATP-bd"/>
</dbReference>
<dbReference type="InterPro" id="IPR027417">
    <property type="entry name" value="P-loop_NTPase"/>
</dbReference>
<dbReference type="PANTHER" id="PTHR42788:SF18">
    <property type="entry name" value="TAURINE IMPORT ATP-BINDING PROTEIN TAUB"/>
    <property type="match status" value="1"/>
</dbReference>
<protein>
    <submittedName>
        <fullName evidence="10">Taurine import ATP-binding protein TauB</fullName>
        <ecNumber evidence="10">3.6.3.36</ecNumber>
    </submittedName>
</protein>
<dbReference type="SUPFAM" id="SSF52540">
    <property type="entry name" value="P-loop containing nucleoside triphosphate hydrolases"/>
    <property type="match status" value="1"/>
</dbReference>
<evidence type="ECO:0000256" key="2">
    <source>
        <dbReference type="ARBA" id="ARBA00022448"/>
    </source>
</evidence>
<evidence type="ECO:0000313" key="10">
    <source>
        <dbReference type="EMBL" id="CUK15013.1"/>
    </source>
</evidence>
<evidence type="ECO:0000256" key="8">
    <source>
        <dbReference type="ARBA" id="ARBA00023136"/>
    </source>
</evidence>
<organism evidence="10 11">
    <name type="scientific">Shimia thalassica</name>
    <dbReference type="NCBI Taxonomy" id="1715693"/>
    <lineage>
        <taxon>Bacteria</taxon>
        <taxon>Pseudomonadati</taxon>
        <taxon>Pseudomonadota</taxon>
        <taxon>Alphaproteobacteria</taxon>
        <taxon>Rhodobacterales</taxon>
        <taxon>Roseobacteraceae</taxon>
    </lineage>
</organism>
<keyword evidence="2" id="KW-0813">Transport</keyword>
<dbReference type="GO" id="GO:0005524">
    <property type="term" value="F:ATP binding"/>
    <property type="evidence" value="ECO:0007669"/>
    <property type="project" value="UniProtKB-KW"/>
</dbReference>
<gene>
    <name evidence="10" type="primary">tauB_2</name>
    <name evidence="10" type="ORF">PH7735_03994</name>
</gene>
<dbReference type="GO" id="GO:0016887">
    <property type="term" value="F:ATP hydrolysis activity"/>
    <property type="evidence" value="ECO:0007669"/>
    <property type="project" value="InterPro"/>
</dbReference>